<keyword evidence="2" id="KW-1185">Reference proteome</keyword>
<dbReference type="AlphaFoldDB" id="A0A0L7QSD5"/>
<organism evidence="1 2">
    <name type="scientific">Habropoda laboriosa</name>
    <dbReference type="NCBI Taxonomy" id="597456"/>
    <lineage>
        <taxon>Eukaryota</taxon>
        <taxon>Metazoa</taxon>
        <taxon>Ecdysozoa</taxon>
        <taxon>Arthropoda</taxon>
        <taxon>Hexapoda</taxon>
        <taxon>Insecta</taxon>
        <taxon>Pterygota</taxon>
        <taxon>Neoptera</taxon>
        <taxon>Endopterygota</taxon>
        <taxon>Hymenoptera</taxon>
        <taxon>Apocrita</taxon>
        <taxon>Aculeata</taxon>
        <taxon>Apoidea</taxon>
        <taxon>Anthophila</taxon>
        <taxon>Apidae</taxon>
        <taxon>Habropoda</taxon>
    </lineage>
</organism>
<name>A0A0L7QSD5_9HYME</name>
<dbReference type="EMBL" id="KQ414758">
    <property type="protein sequence ID" value="KOC61563.1"/>
    <property type="molecule type" value="Genomic_DNA"/>
</dbReference>
<accession>A0A0L7QSD5</accession>
<evidence type="ECO:0000313" key="2">
    <source>
        <dbReference type="Proteomes" id="UP000053825"/>
    </source>
</evidence>
<sequence>MVGAKDTSRNWFVATNPAKSENYELITAFVIDHIHQTLWHETASLLYGKGLKNKDTVLEGSLSGEDDGLLDCENLRRTWPRTLEQTYASNRQIWYVGEGVVVGVFQVEMMIGGGWQIFTFRIVGADGRGDELASGVDNKVVKWVDLGVQDLGRVGFSRWLKNVKMNYGSVPDSENRYCPSLAYLVTAMSDPWNITAVEVLDDKNYFLWSEKVEGILGSKKLWKKVIGVKQIEKPLEGDAEYEEKLKDGQKNADKLWTKIKLDMAAESEELKARSLNELTNLKMKKNETVDVFLNRAEALANQCIRLGRNMEEFELIITCYTTTEWTLLFPK</sequence>
<dbReference type="Proteomes" id="UP000053825">
    <property type="component" value="Unassembled WGS sequence"/>
</dbReference>
<evidence type="ECO:0000313" key="1">
    <source>
        <dbReference type="EMBL" id="KOC61563.1"/>
    </source>
</evidence>
<proteinExistence type="predicted"/>
<protein>
    <submittedName>
        <fullName evidence="1">Uncharacterized protein</fullName>
    </submittedName>
</protein>
<gene>
    <name evidence="1" type="ORF">WH47_05167</name>
</gene>
<reference evidence="1 2" key="1">
    <citation type="submission" date="2015-07" db="EMBL/GenBank/DDBJ databases">
        <title>The genome of Habropoda laboriosa.</title>
        <authorList>
            <person name="Pan H."/>
            <person name="Kapheim K."/>
        </authorList>
    </citation>
    <scope>NUCLEOTIDE SEQUENCE [LARGE SCALE GENOMIC DNA]</scope>
    <source>
        <strain evidence="1">0110345459</strain>
    </source>
</reference>